<keyword evidence="11" id="KW-1185">Reference proteome</keyword>
<dbReference type="GO" id="GO:0035673">
    <property type="term" value="F:oligopeptide transmembrane transporter activity"/>
    <property type="evidence" value="ECO:0007669"/>
    <property type="project" value="InterPro"/>
</dbReference>
<evidence type="ECO:0000256" key="7">
    <source>
        <dbReference type="ARBA" id="ARBA00022989"/>
    </source>
</evidence>
<protein>
    <submittedName>
        <fullName evidence="10">Small oligopeptide transporter</fullName>
    </submittedName>
</protein>
<evidence type="ECO:0000256" key="8">
    <source>
        <dbReference type="ARBA" id="ARBA00023136"/>
    </source>
</evidence>
<feature type="transmembrane region" description="Helical" evidence="9">
    <location>
        <begin position="216"/>
        <end position="236"/>
    </location>
</feature>
<name>A0A1Y2J5M4_TRAC3</name>
<keyword evidence="7 9" id="KW-1133">Transmembrane helix</keyword>
<evidence type="ECO:0000256" key="1">
    <source>
        <dbReference type="ARBA" id="ARBA00004141"/>
    </source>
</evidence>
<dbReference type="InterPro" id="IPR004813">
    <property type="entry name" value="OPT"/>
</dbReference>
<dbReference type="NCBIfam" id="TIGR00728">
    <property type="entry name" value="OPT_sfam"/>
    <property type="match status" value="1"/>
</dbReference>
<keyword evidence="5" id="KW-0571">Peptide transport</keyword>
<dbReference type="InterPro" id="IPR004648">
    <property type="entry name" value="Oligpept_transpt"/>
</dbReference>
<comment type="subcellular location">
    <subcellularLocation>
        <location evidence="1">Membrane</location>
        <topology evidence="1">Multi-pass membrane protein</topology>
    </subcellularLocation>
</comment>
<feature type="transmembrane region" description="Helical" evidence="9">
    <location>
        <begin position="117"/>
        <end position="139"/>
    </location>
</feature>
<evidence type="ECO:0000256" key="6">
    <source>
        <dbReference type="ARBA" id="ARBA00022927"/>
    </source>
</evidence>
<keyword evidence="4 9" id="KW-0812">Transmembrane</keyword>
<sequence length="768" mass="86400">MSADVEEDTRDYASSIVASGSYISAFEREKSIRSIQYDSESLSSRITHPPDFFDPNYDTDITWLEDDSPYPEVRSAVANYDDPMMPVNTLRAWVLGVLWAIIIPGVNEFYYFRYPSIMVGGIVAQLVSFPIGRAWARWMPAVKVLGVPLNPGLFTIKEHVLITIMAGVGAQAAYATEIIAVQRVWYRQNFNFAYQWMLVMSTQLIGFSVGGLARRLLVAPASMIWPNTLVVCALFNTLHSQSYAGIGTHSGLSRERFFAYAFISAALWYIVPGYLFSALSVFTWVCWLAPNNLKVNALFGYHSGMGFSLLSFDWNQIAFIGSPLATPWWAEANVIAGFLIFYWFLAPVIYFTNTWDSQYMPISALGPFDNKGQPYNLSRILNPDATFNEEAYKAYSPLFLSATFAISYGLAFASITATIVHAALYFRKPIAVHLHRSLGEQPDIHAQLMSKYPQVPEWWYACILVVTFVFSCLCIKLYPTQMTIWALIVALLIALVYIVPVGMIQAVTNRQVGLKYVDARYTLGSPLLTFACSVITELIVGYMLPGRPVAMMMFKTWGYITMSQAMIFTSDFKLGHYMKVPPRPMFWCQIVATIVAGTVQLGVENWMFSNIPQICSLAQKDISGFTCPNTQVFATASVLFGVIGPTLQFSQNEQYYLMFTGIGLIPPASAVNYVPWAIIGFLFQYVIRRRHFPFWAKYNYVLSAALDAGTAISTILVYFILQYPKNGQIGQSSIQRWWGNTVYKDTADWRAAPLRTVAEGHHFGPDTW</sequence>
<evidence type="ECO:0000256" key="4">
    <source>
        <dbReference type="ARBA" id="ARBA00022692"/>
    </source>
</evidence>
<evidence type="ECO:0000256" key="5">
    <source>
        <dbReference type="ARBA" id="ARBA00022856"/>
    </source>
</evidence>
<evidence type="ECO:0000313" key="10">
    <source>
        <dbReference type="EMBL" id="OSD07751.1"/>
    </source>
</evidence>
<feature type="transmembrane region" description="Helical" evidence="9">
    <location>
        <begin position="527"/>
        <end position="544"/>
    </location>
</feature>
<dbReference type="OrthoDB" id="9986677at2759"/>
<feature type="transmembrane region" description="Helical" evidence="9">
    <location>
        <begin position="257"/>
        <end position="279"/>
    </location>
</feature>
<accession>A0A1Y2J5M4</accession>
<evidence type="ECO:0000313" key="11">
    <source>
        <dbReference type="Proteomes" id="UP000193067"/>
    </source>
</evidence>
<evidence type="ECO:0000256" key="3">
    <source>
        <dbReference type="ARBA" id="ARBA00022448"/>
    </source>
</evidence>
<dbReference type="Proteomes" id="UP000193067">
    <property type="component" value="Unassembled WGS sequence"/>
</dbReference>
<keyword evidence="6" id="KW-0653">Protein transport</keyword>
<keyword evidence="8 9" id="KW-0472">Membrane</keyword>
<dbReference type="NCBIfam" id="TIGR00727">
    <property type="entry name" value="ISP4_OPT"/>
    <property type="match status" value="1"/>
</dbReference>
<keyword evidence="3" id="KW-0813">Transport</keyword>
<comment type="similarity">
    <text evidence="2">Belongs to the oligopeptide OPT transporter family.</text>
</comment>
<feature type="transmembrane region" description="Helical" evidence="9">
    <location>
        <begin position="192"/>
        <end position="210"/>
    </location>
</feature>
<feature type="transmembrane region" description="Helical" evidence="9">
    <location>
        <begin position="698"/>
        <end position="721"/>
    </location>
</feature>
<dbReference type="GO" id="GO:0015031">
    <property type="term" value="P:protein transport"/>
    <property type="evidence" value="ECO:0007669"/>
    <property type="project" value="UniProtKB-KW"/>
</dbReference>
<evidence type="ECO:0000256" key="9">
    <source>
        <dbReference type="SAM" id="Phobius"/>
    </source>
</evidence>
<evidence type="ECO:0000256" key="2">
    <source>
        <dbReference type="ARBA" id="ARBA00008807"/>
    </source>
</evidence>
<feature type="transmembrane region" description="Helical" evidence="9">
    <location>
        <begin position="655"/>
        <end position="686"/>
    </location>
</feature>
<reference evidence="10 11" key="1">
    <citation type="journal article" date="2015" name="Biotechnol. Biofuels">
        <title>Enhanced degradation of softwood versus hardwood by the white-rot fungus Pycnoporus coccineus.</title>
        <authorList>
            <person name="Couturier M."/>
            <person name="Navarro D."/>
            <person name="Chevret D."/>
            <person name="Henrissat B."/>
            <person name="Piumi F."/>
            <person name="Ruiz-Duenas F.J."/>
            <person name="Martinez A.T."/>
            <person name="Grigoriev I.V."/>
            <person name="Riley R."/>
            <person name="Lipzen A."/>
            <person name="Berrin J.G."/>
            <person name="Master E.R."/>
            <person name="Rosso M.N."/>
        </authorList>
    </citation>
    <scope>NUCLEOTIDE SEQUENCE [LARGE SCALE GENOMIC DNA]</scope>
    <source>
        <strain evidence="10 11">BRFM310</strain>
    </source>
</reference>
<gene>
    <name evidence="10" type="ORF">PYCCODRAFT_1448982</name>
</gene>
<proteinExistence type="inferred from homology"/>
<dbReference type="GO" id="GO:0016020">
    <property type="term" value="C:membrane"/>
    <property type="evidence" value="ECO:0007669"/>
    <property type="project" value="UniProtKB-SubCell"/>
</dbReference>
<organism evidence="10 11">
    <name type="scientific">Trametes coccinea (strain BRFM310)</name>
    <name type="common">Pycnoporus coccineus</name>
    <dbReference type="NCBI Taxonomy" id="1353009"/>
    <lineage>
        <taxon>Eukaryota</taxon>
        <taxon>Fungi</taxon>
        <taxon>Dikarya</taxon>
        <taxon>Basidiomycota</taxon>
        <taxon>Agaricomycotina</taxon>
        <taxon>Agaricomycetes</taxon>
        <taxon>Polyporales</taxon>
        <taxon>Polyporaceae</taxon>
        <taxon>Trametes</taxon>
    </lineage>
</organism>
<feature type="transmembrane region" description="Helical" evidence="9">
    <location>
        <begin position="159"/>
        <end position="180"/>
    </location>
</feature>
<feature type="transmembrane region" description="Helical" evidence="9">
    <location>
        <begin position="332"/>
        <end position="351"/>
    </location>
</feature>
<feature type="transmembrane region" description="Helical" evidence="9">
    <location>
        <begin position="90"/>
        <end position="110"/>
    </location>
</feature>
<feature type="transmembrane region" description="Helical" evidence="9">
    <location>
        <begin position="458"/>
        <end position="478"/>
    </location>
</feature>
<dbReference type="EMBL" id="KZ084087">
    <property type="protein sequence ID" value="OSD07751.1"/>
    <property type="molecule type" value="Genomic_DNA"/>
</dbReference>
<feature type="transmembrane region" description="Helical" evidence="9">
    <location>
        <begin position="405"/>
        <end position="426"/>
    </location>
</feature>
<dbReference type="Pfam" id="PF03169">
    <property type="entry name" value="OPT"/>
    <property type="match status" value="1"/>
</dbReference>
<feature type="transmembrane region" description="Helical" evidence="9">
    <location>
        <begin position="484"/>
        <end position="507"/>
    </location>
</feature>
<dbReference type="PANTHER" id="PTHR22601">
    <property type="entry name" value="ISP4 LIKE PROTEIN"/>
    <property type="match status" value="1"/>
</dbReference>
<dbReference type="AlphaFoldDB" id="A0A1Y2J5M4"/>